<evidence type="ECO:0000313" key="2">
    <source>
        <dbReference type="EMBL" id="MBP3962014.1"/>
    </source>
</evidence>
<name>A0ABS5C7U3_9BACL</name>
<proteinExistence type="predicted"/>
<dbReference type="Pfam" id="PF22882">
    <property type="entry name" value="GT-D-like"/>
    <property type="match status" value="1"/>
</dbReference>
<feature type="domain" description="GT-D fold-like" evidence="1">
    <location>
        <begin position="62"/>
        <end position="273"/>
    </location>
</feature>
<keyword evidence="3" id="KW-1185">Reference proteome</keyword>
<dbReference type="InterPro" id="IPR049785">
    <property type="entry name" value="GT-D-like_firm"/>
</dbReference>
<gene>
    <name evidence="2" type="ORF">I8J30_04765</name>
</gene>
<dbReference type="Proteomes" id="UP000673394">
    <property type="component" value="Unassembled WGS sequence"/>
</dbReference>
<dbReference type="NCBIfam" id="NF040628">
    <property type="entry name" value="GT-D_rel"/>
    <property type="match status" value="1"/>
</dbReference>
<evidence type="ECO:0000259" key="1">
    <source>
        <dbReference type="Pfam" id="PF22882"/>
    </source>
</evidence>
<sequence length="282" mass="30927">MEHGQFHDNAFTAGYELGKYEGGELLLEQVLPMNLLLPEVRLQDVIALGAEHLRPRCLPLMDVHEVYAEMEQAIHERRPCAVVRLGDGELLTLAQDAVYDTATIQREGTFLPYAGVNPPDLLARDQLLHAIRHAHVVGVPLARRKHFHPLLHPVFRAHHLDPATLRMTNSTVNYGLSQTGLLGSLLAGKQLLVIGNAAPALAHMLSERGFIVSGLISPVRGVRDVERVILESRHVEFDLALVSAGIAAVMICTRIAHERGKTALDFGHMADAIVKGQVALTH</sequence>
<dbReference type="EMBL" id="JAGKSP010000001">
    <property type="protein sequence ID" value="MBP3962014.1"/>
    <property type="molecule type" value="Genomic_DNA"/>
</dbReference>
<evidence type="ECO:0000313" key="3">
    <source>
        <dbReference type="Proteomes" id="UP000673394"/>
    </source>
</evidence>
<comment type="caution">
    <text evidence="2">The sequence shown here is derived from an EMBL/GenBank/DDBJ whole genome shotgun (WGS) entry which is preliminary data.</text>
</comment>
<protein>
    <submittedName>
        <fullName evidence="2">Succinyl-CoA synthetase</fullName>
    </submittedName>
</protein>
<accession>A0ABS5C7U3</accession>
<reference evidence="2 3" key="1">
    <citation type="submission" date="2021-04" db="EMBL/GenBank/DDBJ databases">
        <title>Paenibacillus sp. DLE-14 whole genome sequence.</title>
        <authorList>
            <person name="Ham Y.J."/>
        </authorList>
    </citation>
    <scope>NUCLEOTIDE SEQUENCE [LARGE SCALE GENOMIC DNA]</scope>
    <source>
        <strain evidence="2 3">DLE-14</strain>
    </source>
</reference>
<dbReference type="InterPro" id="IPR055171">
    <property type="entry name" value="GT-D-like"/>
</dbReference>
<organism evidence="2 3">
    <name type="scientific">Paenibacillus lignilyticus</name>
    <dbReference type="NCBI Taxonomy" id="1172615"/>
    <lineage>
        <taxon>Bacteria</taxon>
        <taxon>Bacillati</taxon>
        <taxon>Bacillota</taxon>
        <taxon>Bacilli</taxon>
        <taxon>Bacillales</taxon>
        <taxon>Paenibacillaceae</taxon>
        <taxon>Paenibacillus</taxon>
    </lineage>
</organism>